<proteinExistence type="predicted"/>
<organism evidence="1 2">
    <name type="scientific">Gottschalkia acidurici (strain ATCC 7906 / DSM 604 / BCRC 14475 / CIP 104303 / KCTC 5404 / NCIMB 10678 / 9a)</name>
    <name type="common">Clostridium acidurici</name>
    <dbReference type="NCBI Taxonomy" id="1128398"/>
    <lineage>
        <taxon>Bacteria</taxon>
        <taxon>Bacillati</taxon>
        <taxon>Bacillota</taxon>
        <taxon>Tissierellia</taxon>
        <taxon>Tissierellales</taxon>
        <taxon>Gottschalkiaceae</taxon>
        <taxon>Gottschalkia</taxon>
    </lineage>
</organism>
<sequence length="49" mass="5731">MQSFLVDRNQDIQIILGGSLRRKTELEKTLDEIGDKPFDEVLKALLRRM</sequence>
<dbReference type="HOGENOM" id="CLU_3133905_0_0_9"/>
<dbReference type="EMBL" id="CP003326">
    <property type="protein sequence ID" value="AFS77792.1"/>
    <property type="molecule type" value="Genomic_DNA"/>
</dbReference>
<dbReference type="AlphaFoldDB" id="K0AYE4"/>
<protein>
    <submittedName>
        <fullName evidence="1">Uncharacterized protein</fullName>
    </submittedName>
</protein>
<reference evidence="1 2" key="1">
    <citation type="journal article" date="2012" name="PLoS ONE">
        <title>The purine-utilizing bacterium Clostridium acidurici 9a: a genome-guided metabolic reconsideration.</title>
        <authorList>
            <person name="Hartwich K."/>
            <person name="Poehlein A."/>
            <person name="Daniel R."/>
        </authorList>
    </citation>
    <scope>NUCLEOTIDE SEQUENCE [LARGE SCALE GENOMIC DNA]</scope>
    <source>
        <strain evidence="2">ATCC 7906 / DSM 604 / BCRC 14475 / CIP 104303 / KCTC 5404 / NCIMB 10678 / 9a</strain>
    </source>
</reference>
<dbReference type="Proteomes" id="UP000006094">
    <property type="component" value="Chromosome"/>
</dbReference>
<evidence type="ECO:0000313" key="2">
    <source>
        <dbReference type="Proteomes" id="UP000006094"/>
    </source>
</evidence>
<evidence type="ECO:0000313" key="1">
    <source>
        <dbReference type="EMBL" id="AFS77792.1"/>
    </source>
</evidence>
<dbReference type="RefSeq" id="WP_014966929.1">
    <property type="nucleotide sequence ID" value="NC_018664.1"/>
</dbReference>
<dbReference type="eggNOG" id="ENOG50336Y4">
    <property type="taxonomic scope" value="Bacteria"/>
</dbReference>
<accession>K0AYE4</accession>
<name>K0AYE4_GOTA9</name>
<keyword evidence="2" id="KW-1185">Reference proteome</keyword>
<dbReference type="KEGG" id="cad:Curi_c07190"/>
<gene>
    <name evidence="1" type="ordered locus">Curi_c07190</name>
</gene>